<dbReference type="SUPFAM" id="SSF50249">
    <property type="entry name" value="Nucleic acid-binding proteins"/>
    <property type="match status" value="1"/>
</dbReference>
<dbReference type="PANTHER" id="PTHR47810:SF1">
    <property type="entry name" value="DNA LIGASE B"/>
    <property type="match status" value="1"/>
</dbReference>
<dbReference type="SUPFAM" id="SSF56091">
    <property type="entry name" value="DNA ligase/mRNA capping enzyme, catalytic domain"/>
    <property type="match status" value="1"/>
</dbReference>
<gene>
    <name evidence="7" type="ORF">H010_01085</name>
</gene>
<dbReference type="Gene3D" id="2.40.50.140">
    <property type="entry name" value="Nucleic acid-binding proteins"/>
    <property type="match status" value="1"/>
</dbReference>
<dbReference type="GO" id="GO:0006260">
    <property type="term" value="P:DNA replication"/>
    <property type="evidence" value="ECO:0007669"/>
    <property type="project" value="UniProtKB-KW"/>
</dbReference>
<comment type="caution">
    <text evidence="7">The sequence shown here is derived from an EMBL/GenBank/DDBJ whole genome shotgun (WGS) entry which is preliminary data.</text>
</comment>
<evidence type="ECO:0000256" key="3">
    <source>
        <dbReference type="ARBA" id="ARBA00022763"/>
    </source>
</evidence>
<dbReference type="GO" id="GO:0006281">
    <property type="term" value="P:DNA repair"/>
    <property type="evidence" value="ECO:0007669"/>
    <property type="project" value="UniProtKB-KW"/>
</dbReference>
<reference evidence="7" key="1">
    <citation type="submission" date="2013-01" db="EMBL/GenBank/DDBJ databases">
        <title>Genome draft of Hydrogenophaga taeniospiralis 2K1.</title>
        <authorList>
            <person name="Gomila M."/>
            <person name="Lalucat J."/>
        </authorList>
    </citation>
    <scope>NUCLEOTIDE SEQUENCE</scope>
    <source>
        <strain evidence="7">CCUG 15921</strain>
    </source>
</reference>
<dbReference type="CDD" id="cd07896">
    <property type="entry name" value="Adenylation_kDNA_ligase_like"/>
    <property type="match status" value="1"/>
</dbReference>
<dbReference type="InterPro" id="IPR029319">
    <property type="entry name" value="DNA_ligase_OB"/>
</dbReference>
<dbReference type="OrthoDB" id="9782700at2"/>
<keyword evidence="5" id="KW-0732">Signal</keyword>
<dbReference type="Gene3D" id="3.30.470.30">
    <property type="entry name" value="DNA ligase/mRNA capping enzyme"/>
    <property type="match status" value="1"/>
</dbReference>
<dbReference type="Pfam" id="PF14743">
    <property type="entry name" value="DNA_ligase_OB_2"/>
    <property type="match status" value="1"/>
</dbReference>
<dbReference type="InterPro" id="IPR012340">
    <property type="entry name" value="NA-bd_OB-fold"/>
</dbReference>
<dbReference type="Proteomes" id="UP001152876">
    <property type="component" value="Unassembled WGS sequence"/>
</dbReference>
<dbReference type="Gene3D" id="3.30.1490.70">
    <property type="match status" value="1"/>
</dbReference>
<name>A0A9X4NPY6_9BURK</name>
<feature type="domain" description="DNA ligase OB-like" evidence="6">
    <location>
        <begin position="217"/>
        <end position="282"/>
    </location>
</feature>
<organism evidence="7 8">
    <name type="scientific">Hydrogenophaga taeniospiralis CCUG 15921</name>
    <dbReference type="NCBI Taxonomy" id="1281780"/>
    <lineage>
        <taxon>Bacteria</taxon>
        <taxon>Pseudomonadati</taxon>
        <taxon>Pseudomonadota</taxon>
        <taxon>Betaproteobacteria</taxon>
        <taxon>Burkholderiales</taxon>
        <taxon>Comamonadaceae</taxon>
        <taxon>Hydrogenophaga</taxon>
    </lineage>
</organism>
<dbReference type="InterPro" id="IPR006311">
    <property type="entry name" value="TAT_signal"/>
</dbReference>
<evidence type="ECO:0000313" key="8">
    <source>
        <dbReference type="Proteomes" id="UP001152876"/>
    </source>
</evidence>
<dbReference type="PROSITE" id="PS51318">
    <property type="entry name" value="TAT"/>
    <property type="match status" value="1"/>
</dbReference>
<dbReference type="AlphaFoldDB" id="A0A9X4NPY6"/>
<dbReference type="CDD" id="cd08041">
    <property type="entry name" value="OBF_kDNA_ligase_like"/>
    <property type="match status" value="1"/>
</dbReference>
<dbReference type="NCBIfam" id="NF006592">
    <property type="entry name" value="PRK09125.1"/>
    <property type="match status" value="1"/>
</dbReference>
<evidence type="ECO:0000259" key="6">
    <source>
        <dbReference type="Pfam" id="PF14743"/>
    </source>
</evidence>
<dbReference type="RefSeq" id="WP_084235941.1">
    <property type="nucleotide sequence ID" value="NZ_AOGK01000001.1"/>
</dbReference>
<evidence type="ECO:0000313" key="7">
    <source>
        <dbReference type="EMBL" id="MDG5973824.1"/>
    </source>
</evidence>
<dbReference type="GO" id="GO:0003910">
    <property type="term" value="F:DNA ligase (ATP) activity"/>
    <property type="evidence" value="ECO:0007669"/>
    <property type="project" value="UniProtKB-EC"/>
</dbReference>
<proteinExistence type="predicted"/>
<dbReference type="EC" id="6.5.1.1" evidence="7"/>
<evidence type="ECO:0000256" key="1">
    <source>
        <dbReference type="ARBA" id="ARBA00022598"/>
    </source>
</evidence>
<dbReference type="PANTHER" id="PTHR47810">
    <property type="entry name" value="DNA LIGASE"/>
    <property type="match status" value="1"/>
</dbReference>
<evidence type="ECO:0000256" key="2">
    <source>
        <dbReference type="ARBA" id="ARBA00022705"/>
    </source>
</evidence>
<keyword evidence="8" id="KW-1185">Reference proteome</keyword>
<keyword evidence="1 7" id="KW-0436">Ligase</keyword>
<keyword evidence="2" id="KW-0235">DNA replication</keyword>
<accession>A0A9X4NPY6</accession>
<keyword evidence="3" id="KW-0227">DNA damage</keyword>
<feature type="signal peptide" evidence="5">
    <location>
        <begin position="1"/>
        <end position="27"/>
    </location>
</feature>
<keyword evidence="4" id="KW-0234">DNA repair</keyword>
<protein>
    <submittedName>
        <fullName evidence="7">DNA ligase</fullName>
        <ecNumber evidence="7">6.5.1.1</ecNumber>
    </submittedName>
</protein>
<sequence length="298" mass="33247">MHRPTLRRRSLLALLGAVLAAPLLATAKDNPSLMLAGVYRPGVRLDAYWVSEKYDGLRGYWNGQRLLTRGGEVIQAPAWFTAGWPAQPMDGELWAGRGRFEQTLSTVRQQTPDDEAWRAIRFMVFDLPAHPGTFTERLQAYRQHVAQLGQAWVQPVPQERVDSHAALMARLDRVVRDGGEGLMLHRGDSLYRGVRSDDLLKVKTHEDAEAQVMAHLPGRGKYADLMGALLVQTPDGRRFRLGTGFSDAQRRHPPAVGSWVTYRFRGLHESGLPRFASFARVREGLDLNVPGAAAAQQP</sequence>
<evidence type="ECO:0000256" key="4">
    <source>
        <dbReference type="ARBA" id="ARBA00023204"/>
    </source>
</evidence>
<dbReference type="InterPro" id="IPR050326">
    <property type="entry name" value="NAD_dep_DNA_ligaseB"/>
</dbReference>
<dbReference type="EMBL" id="AOGK01000001">
    <property type="protein sequence ID" value="MDG5973824.1"/>
    <property type="molecule type" value="Genomic_DNA"/>
</dbReference>
<evidence type="ECO:0000256" key="5">
    <source>
        <dbReference type="SAM" id="SignalP"/>
    </source>
</evidence>
<feature type="chain" id="PRO_5040743863" evidence="5">
    <location>
        <begin position="28"/>
        <end position="298"/>
    </location>
</feature>